<dbReference type="CDD" id="cd00093">
    <property type="entry name" value="HTH_XRE"/>
    <property type="match status" value="1"/>
</dbReference>
<dbReference type="Pfam" id="PF13560">
    <property type="entry name" value="HTH_31"/>
    <property type="match status" value="1"/>
</dbReference>
<proteinExistence type="predicted"/>
<sequence>MGATLRDFRERAGLQQGELGRLVHVSTTYISQLETAARRMDAPLVERLDRALKADGKFVEVYRMAVNSERQRPVADYFKFVAELEPKARRIDRYGAGLFPGLLQTPAYASAITRAWNPFRTDEEVDSLVQERLRRAQILDRPERPEFLAVVDEVALRKPIGGPGVMREQLLHVAERIRARQAVVQVLETRSGAHPLLAGQLVIMSFADAPPVAYVEAPFTGSVLEAPETVAAAQLAYHLTSAAALPPEASLELIEAVAEEFRP</sequence>
<keyword evidence="3" id="KW-1185">Reference proteome</keyword>
<protein>
    <submittedName>
        <fullName evidence="2">Helix-turn-helix domain-containing protein</fullName>
    </submittedName>
</protein>
<dbReference type="RefSeq" id="WP_197990821.1">
    <property type="nucleotide sequence ID" value="NZ_JACYXC010000001.1"/>
</dbReference>
<dbReference type="Proteomes" id="UP000807371">
    <property type="component" value="Unassembled WGS sequence"/>
</dbReference>
<organism evidence="2 3">
    <name type="scientific">Streptomyces pactum</name>
    <dbReference type="NCBI Taxonomy" id="68249"/>
    <lineage>
        <taxon>Bacteria</taxon>
        <taxon>Bacillati</taxon>
        <taxon>Actinomycetota</taxon>
        <taxon>Actinomycetes</taxon>
        <taxon>Kitasatosporales</taxon>
        <taxon>Streptomycetaceae</taxon>
        <taxon>Streptomyces</taxon>
    </lineage>
</organism>
<dbReference type="EMBL" id="JACYXC010000001">
    <property type="protein sequence ID" value="MBH5337542.1"/>
    <property type="molecule type" value="Genomic_DNA"/>
</dbReference>
<comment type="caution">
    <text evidence="2">The sequence shown here is derived from an EMBL/GenBank/DDBJ whole genome shotgun (WGS) entry which is preliminary data.</text>
</comment>
<reference evidence="2 3" key="1">
    <citation type="submission" date="2020-09" db="EMBL/GenBank/DDBJ databases">
        <title>Biosynthesis of the nuclear factor of activated T cells inhibitor NFAT-133 and its congeners in Streptomyces pactum.</title>
        <authorList>
            <person name="Zhou W."/>
            <person name="Posri P."/>
            <person name="Abugrain M.E."/>
            <person name="Weisberg A.J."/>
            <person name="Chang J.H."/>
            <person name="Mahmud T."/>
        </authorList>
    </citation>
    <scope>NUCLEOTIDE SEQUENCE [LARGE SCALE GENOMIC DNA]</scope>
    <source>
        <strain evidence="2 3">ATCC 27456</strain>
    </source>
</reference>
<evidence type="ECO:0000313" key="2">
    <source>
        <dbReference type="EMBL" id="MBH5337542.1"/>
    </source>
</evidence>
<dbReference type="InterPro" id="IPR001387">
    <property type="entry name" value="Cro/C1-type_HTH"/>
</dbReference>
<dbReference type="InterPro" id="IPR043917">
    <property type="entry name" value="DUF5753"/>
</dbReference>
<dbReference type="Gene3D" id="1.10.260.40">
    <property type="entry name" value="lambda repressor-like DNA-binding domains"/>
    <property type="match status" value="1"/>
</dbReference>
<dbReference type="Pfam" id="PF19054">
    <property type="entry name" value="DUF5753"/>
    <property type="match status" value="1"/>
</dbReference>
<dbReference type="SUPFAM" id="SSF47413">
    <property type="entry name" value="lambda repressor-like DNA-binding domains"/>
    <property type="match status" value="1"/>
</dbReference>
<feature type="domain" description="HTH cro/C1-type" evidence="1">
    <location>
        <begin position="5"/>
        <end position="59"/>
    </location>
</feature>
<gene>
    <name evidence="2" type="ORF">IHE55_23345</name>
</gene>
<dbReference type="SMART" id="SM00530">
    <property type="entry name" value="HTH_XRE"/>
    <property type="match status" value="1"/>
</dbReference>
<dbReference type="InterPro" id="IPR010982">
    <property type="entry name" value="Lambda_DNA-bd_dom_sf"/>
</dbReference>
<name>A0ABS0NQS3_9ACTN</name>
<accession>A0ABS0NQS3</accession>
<dbReference type="PROSITE" id="PS50943">
    <property type="entry name" value="HTH_CROC1"/>
    <property type="match status" value="1"/>
</dbReference>
<evidence type="ECO:0000313" key="3">
    <source>
        <dbReference type="Proteomes" id="UP000807371"/>
    </source>
</evidence>
<evidence type="ECO:0000259" key="1">
    <source>
        <dbReference type="PROSITE" id="PS50943"/>
    </source>
</evidence>